<dbReference type="AlphaFoldDB" id="A0A126V0J7"/>
<dbReference type="Proteomes" id="UP000070371">
    <property type="component" value="Chromosome"/>
</dbReference>
<dbReference type="EMBL" id="CP014327">
    <property type="protein sequence ID" value="AML51814.1"/>
    <property type="molecule type" value="Genomic_DNA"/>
</dbReference>
<dbReference type="KEGG" id="hat:RC74_11540"/>
<evidence type="ECO:0000313" key="1">
    <source>
        <dbReference type="EMBL" id="AML51814.1"/>
    </source>
</evidence>
<reference evidence="1 2" key="1">
    <citation type="submission" date="2016-02" db="EMBL/GenBank/DDBJ databases">
        <title>Complete genome sequence of Halocynthiibacter arcticus PAMC 20958t from arctic marine sediment.</title>
        <authorList>
            <person name="Lee Y.M."/>
            <person name="Baek K."/>
            <person name="Lee H.K."/>
            <person name="Shin S.C."/>
        </authorList>
    </citation>
    <scope>NUCLEOTIDE SEQUENCE [LARGE SCALE GENOMIC DNA]</scope>
    <source>
        <strain evidence="1">PAMC 20958</strain>
    </source>
</reference>
<keyword evidence="2" id="KW-1185">Reference proteome</keyword>
<organism evidence="1 2">
    <name type="scientific">Falsihalocynthiibacter arcticus</name>
    <dbReference type="NCBI Taxonomy" id="1579316"/>
    <lineage>
        <taxon>Bacteria</taxon>
        <taxon>Pseudomonadati</taxon>
        <taxon>Pseudomonadota</taxon>
        <taxon>Alphaproteobacteria</taxon>
        <taxon>Rhodobacterales</taxon>
        <taxon>Roseobacteraceae</taxon>
        <taxon>Falsihalocynthiibacter</taxon>
    </lineage>
</organism>
<gene>
    <name evidence="1" type="ORF">RC74_11540</name>
</gene>
<sequence>MKLETTLRLLNTSEVCKFCILGKHQRSDTIVASKNVLETVVHPLRATGEMASRLVDPQEDSFTAQLQGFLTISMLKARW</sequence>
<name>A0A126V0J7_9RHOB</name>
<protein>
    <submittedName>
        <fullName evidence="1">Uncharacterized protein</fullName>
    </submittedName>
</protein>
<proteinExistence type="predicted"/>
<accession>A0A126V0J7</accession>
<evidence type="ECO:0000313" key="2">
    <source>
        <dbReference type="Proteomes" id="UP000070371"/>
    </source>
</evidence>